<reference evidence="2 3" key="1">
    <citation type="journal article" date="2021" name="Elife">
        <title>Chloroplast acquisition without the gene transfer in kleptoplastic sea slugs, Plakobranchus ocellatus.</title>
        <authorList>
            <person name="Maeda T."/>
            <person name="Takahashi S."/>
            <person name="Yoshida T."/>
            <person name="Shimamura S."/>
            <person name="Takaki Y."/>
            <person name="Nagai Y."/>
            <person name="Toyoda A."/>
            <person name="Suzuki Y."/>
            <person name="Arimoto A."/>
            <person name="Ishii H."/>
            <person name="Satoh N."/>
            <person name="Nishiyama T."/>
            <person name="Hasebe M."/>
            <person name="Maruyama T."/>
            <person name="Minagawa J."/>
            <person name="Obokata J."/>
            <person name="Shigenobu S."/>
        </authorList>
    </citation>
    <scope>NUCLEOTIDE SEQUENCE [LARGE SCALE GENOMIC DNA]</scope>
</reference>
<feature type="signal peptide" evidence="1">
    <location>
        <begin position="1"/>
        <end position="21"/>
    </location>
</feature>
<feature type="chain" id="PRO_5043730349" description="Secreted protein" evidence="1">
    <location>
        <begin position="22"/>
        <end position="205"/>
    </location>
</feature>
<comment type="caution">
    <text evidence="2">The sequence shown here is derived from an EMBL/GenBank/DDBJ whole genome shotgun (WGS) entry which is preliminary data.</text>
</comment>
<organism evidence="2 3">
    <name type="scientific">Elysia marginata</name>
    <dbReference type="NCBI Taxonomy" id="1093978"/>
    <lineage>
        <taxon>Eukaryota</taxon>
        <taxon>Metazoa</taxon>
        <taxon>Spiralia</taxon>
        <taxon>Lophotrochozoa</taxon>
        <taxon>Mollusca</taxon>
        <taxon>Gastropoda</taxon>
        <taxon>Heterobranchia</taxon>
        <taxon>Euthyneura</taxon>
        <taxon>Panpulmonata</taxon>
        <taxon>Sacoglossa</taxon>
        <taxon>Placobranchoidea</taxon>
        <taxon>Plakobranchidae</taxon>
        <taxon>Elysia</taxon>
    </lineage>
</organism>
<keyword evidence="1" id="KW-0732">Signal</keyword>
<dbReference type="Proteomes" id="UP000762676">
    <property type="component" value="Unassembled WGS sequence"/>
</dbReference>
<evidence type="ECO:0000313" key="3">
    <source>
        <dbReference type="Proteomes" id="UP000762676"/>
    </source>
</evidence>
<name>A0AAV4IIK9_9GAST</name>
<sequence length="205" mass="23132">MECKLAFFVVTCLFAVGGVSAHTRAEIRAACRQLRRAVWTMRRAYMPNVYNPASWQPYLDASMDLLCRRAATLEQTWSETGEVCTLDNSALEQAMFYLNITRGLCSLASREEIRSFSSNECFTNADQRYSLSDAVHTCQEDFMYSRFVALHVSVEAYCLLLYNSYGGCVANATSLACGPEVTRYVLPLWKAQDESNCYSYADSLL</sequence>
<evidence type="ECO:0000256" key="1">
    <source>
        <dbReference type="SAM" id="SignalP"/>
    </source>
</evidence>
<dbReference type="EMBL" id="BMAT01013277">
    <property type="protein sequence ID" value="GFS08992.1"/>
    <property type="molecule type" value="Genomic_DNA"/>
</dbReference>
<proteinExistence type="predicted"/>
<protein>
    <recommendedName>
        <fullName evidence="4">Secreted protein</fullName>
    </recommendedName>
</protein>
<accession>A0AAV4IIK9</accession>
<gene>
    <name evidence="2" type="ORF">ElyMa_006609500</name>
</gene>
<evidence type="ECO:0000313" key="2">
    <source>
        <dbReference type="EMBL" id="GFS08992.1"/>
    </source>
</evidence>
<keyword evidence="3" id="KW-1185">Reference proteome</keyword>
<dbReference type="AlphaFoldDB" id="A0AAV4IIK9"/>
<evidence type="ECO:0008006" key="4">
    <source>
        <dbReference type="Google" id="ProtNLM"/>
    </source>
</evidence>